<sequence length="79" mass="8609">MFFTIWIISGIIAGWLTGLVVKGRGYGLIGFLVIGALGGIIGGWIFRMFWLLSSNWIGNIFAALIGGVILIAIVRTIRR</sequence>
<dbReference type="RefSeq" id="WP_052561339.1">
    <property type="nucleotide sequence ID" value="NZ_BAFN01000001.1"/>
</dbReference>
<dbReference type="EMBL" id="BAFN01000001">
    <property type="protein sequence ID" value="GAN31588.1"/>
    <property type="molecule type" value="Genomic_DNA"/>
</dbReference>
<comment type="subcellular location">
    <subcellularLocation>
        <location evidence="1">Cell membrane</location>
        <topology evidence="1">Multi-pass membrane protein</topology>
    </subcellularLocation>
</comment>
<accession>A0ABQ0JS83</accession>
<keyword evidence="6 7" id="KW-0472">Membrane</keyword>
<feature type="transmembrane region" description="Helical" evidence="7">
    <location>
        <begin position="28"/>
        <end position="50"/>
    </location>
</feature>
<organism evidence="8 9">
    <name type="scientific">Candidatus Brocadia sinica JPN1</name>
    <dbReference type="NCBI Taxonomy" id="1197129"/>
    <lineage>
        <taxon>Bacteria</taxon>
        <taxon>Pseudomonadati</taxon>
        <taxon>Planctomycetota</taxon>
        <taxon>Candidatus Brocadiia</taxon>
        <taxon>Candidatus Brocadiales</taxon>
        <taxon>Candidatus Brocadiaceae</taxon>
        <taxon>Candidatus Brocadia</taxon>
    </lineage>
</organism>
<keyword evidence="3" id="KW-1003">Cell membrane</keyword>
<keyword evidence="9" id="KW-1185">Reference proteome</keyword>
<keyword evidence="4 7" id="KW-0812">Transmembrane</keyword>
<comment type="similarity">
    <text evidence="2">Belongs to the UPF0410 family.</text>
</comment>
<dbReference type="InterPro" id="IPR007341">
    <property type="entry name" value="Transgly_assoc"/>
</dbReference>
<comment type="caution">
    <text evidence="8">The sequence shown here is derived from an EMBL/GenBank/DDBJ whole genome shotgun (WGS) entry which is preliminary data.</text>
</comment>
<evidence type="ECO:0000313" key="9">
    <source>
        <dbReference type="Proteomes" id="UP000032309"/>
    </source>
</evidence>
<evidence type="ECO:0000256" key="6">
    <source>
        <dbReference type="ARBA" id="ARBA00023136"/>
    </source>
</evidence>
<evidence type="ECO:0000256" key="2">
    <source>
        <dbReference type="ARBA" id="ARBA00011006"/>
    </source>
</evidence>
<dbReference type="Proteomes" id="UP000032309">
    <property type="component" value="Unassembled WGS sequence"/>
</dbReference>
<dbReference type="Pfam" id="PF04226">
    <property type="entry name" value="Transgly_assoc"/>
    <property type="match status" value="1"/>
</dbReference>
<reference evidence="9" key="1">
    <citation type="journal article" date="2015" name="Genome Announc.">
        <title>Draft Genome Sequence of an Anaerobic Ammonium-Oxidizing Bacterium, "Candidatus Brocadia sinica".</title>
        <authorList>
            <person name="Oshiki M."/>
            <person name="Shinyako-Hata K."/>
            <person name="Satoh H."/>
            <person name="Okabe S."/>
        </authorList>
    </citation>
    <scope>NUCLEOTIDE SEQUENCE [LARGE SCALE GENOMIC DNA]</scope>
    <source>
        <strain evidence="9">JPN1</strain>
    </source>
</reference>
<evidence type="ECO:0000256" key="5">
    <source>
        <dbReference type="ARBA" id="ARBA00022989"/>
    </source>
</evidence>
<evidence type="ECO:0000256" key="1">
    <source>
        <dbReference type="ARBA" id="ARBA00004651"/>
    </source>
</evidence>
<gene>
    <name evidence="8" type="ORF">BROSI_A0089</name>
</gene>
<name>A0ABQ0JS83_9BACT</name>
<evidence type="ECO:0000256" key="3">
    <source>
        <dbReference type="ARBA" id="ARBA00022475"/>
    </source>
</evidence>
<evidence type="ECO:0000256" key="7">
    <source>
        <dbReference type="SAM" id="Phobius"/>
    </source>
</evidence>
<evidence type="ECO:0000256" key="4">
    <source>
        <dbReference type="ARBA" id="ARBA00022692"/>
    </source>
</evidence>
<keyword evidence="5 7" id="KW-1133">Transmembrane helix</keyword>
<protein>
    <submittedName>
        <fullName evidence="8">Transglycosylase-associated membrane protein</fullName>
    </submittedName>
</protein>
<evidence type="ECO:0000313" key="8">
    <source>
        <dbReference type="EMBL" id="GAN31588.1"/>
    </source>
</evidence>
<feature type="transmembrane region" description="Helical" evidence="7">
    <location>
        <begin position="56"/>
        <end position="74"/>
    </location>
</feature>
<feature type="transmembrane region" description="Helical" evidence="7">
    <location>
        <begin position="6"/>
        <end position="21"/>
    </location>
</feature>
<proteinExistence type="inferred from homology"/>